<dbReference type="FunFam" id="1.10.10.10:FF:000214">
    <property type="entry name" value="Methylated-DNA--protein-cysteine methyltransferase"/>
    <property type="match status" value="1"/>
</dbReference>
<evidence type="ECO:0000256" key="6">
    <source>
        <dbReference type="ARBA" id="ARBA00022763"/>
    </source>
</evidence>
<proteinExistence type="inferred from homology"/>
<evidence type="ECO:0000256" key="5">
    <source>
        <dbReference type="ARBA" id="ARBA00022679"/>
    </source>
</evidence>
<dbReference type="RefSeq" id="WP_114537669.1">
    <property type="nucleotide sequence ID" value="NZ_CP038196.1"/>
</dbReference>
<dbReference type="GO" id="GO:0032259">
    <property type="term" value="P:methylation"/>
    <property type="evidence" value="ECO:0007669"/>
    <property type="project" value="UniProtKB-KW"/>
</dbReference>
<keyword evidence="5 10" id="KW-0808">Transferase</keyword>
<keyword evidence="6" id="KW-0227">DNA damage</keyword>
<protein>
    <recommendedName>
        <fullName evidence="3">methylated-DNA--[protein]-cysteine S-methyltransferase</fullName>
        <ecNumber evidence="3">2.1.1.63</ecNumber>
    </recommendedName>
</protein>
<dbReference type="NCBIfam" id="TIGR00589">
    <property type="entry name" value="ogt"/>
    <property type="match status" value="1"/>
</dbReference>
<dbReference type="PANTHER" id="PTHR10815">
    <property type="entry name" value="METHYLATED-DNA--PROTEIN-CYSTEINE METHYLTRANSFERASE"/>
    <property type="match status" value="1"/>
</dbReference>
<evidence type="ECO:0000256" key="3">
    <source>
        <dbReference type="ARBA" id="ARBA00011918"/>
    </source>
</evidence>
<keyword evidence="7" id="KW-0234">DNA repair</keyword>
<evidence type="ECO:0000256" key="8">
    <source>
        <dbReference type="ARBA" id="ARBA00049348"/>
    </source>
</evidence>
<dbReference type="CDD" id="cd06445">
    <property type="entry name" value="ATase"/>
    <property type="match status" value="1"/>
</dbReference>
<dbReference type="EMBL" id="QTUJ01000001">
    <property type="protein sequence ID" value="REF71670.1"/>
    <property type="molecule type" value="Genomic_DNA"/>
</dbReference>
<evidence type="ECO:0000259" key="9">
    <source>
        <dbReference type="Pfam" id="PF01035"/>
    </source>
</evidence>
<dbReference type="InterPro" id="IPR014048">
    <property type="entry name" value="MethylDNA_cys_MeTrfase_DNA-bd"/>
</dbReference>
<dbReference type="Gene3D" id="1.10.10.10">
    <property type="entry name" value="Winged helix-like DNA-binding domain superfamily/Winged helix DNA-binding domain"/>
    <property type="match status" value="1"/>
</dbReference>
<dbReference type="Proteomes" id="UP000256941">
    <property type="component" value="Unassembled WGS sequence"/>
</dbReference>
<dbReference type="GO" id="GO:0003908">
    <property type="term" value="F:methylated-DNA-[protein]-cysteine S-methyltransferase activity"/>
    <property type="evidence" value="ECO:0007669"/>
    <property type="project" value="UniProtKB-EC"/>
</dbReference>
<evidence type="ECO:0000313" key="10">
    <source>
        <dbReference type="EMBL" id="REF71670.1"/>
    </source>
</evidence>
<comment type="similarity">
    <text evidence="2">Belongs to the MGMT family.</text>
</comment>
<dbReference type="GO" id="GO:0006281">
    <property type="term" value="P:DNA repair"/>
    <property type="evidence" value="ECO:0007669"/>
    <property type="project" value="UniProtKB-KW"/>
</dbReference>
<evidence type="ECO:0000256" key="1">
    <source>
        <dbReference type="ARBA" id="ARBA00001286"/>
    </source>
</evidence>
<sequence length="198" mass="20675">MTRTLFSLAQPQPGLRVSITTQPAQHAGAVLCRGRFPTPLGTVVALGAGGALWALGFAGPMPEDRVEADLVARFPGARLVKAPEALAPAIQTLLAGEGEIAVRLGGTAFQLQVWRALAEVPPGQVISYAMLAERIGRPNALRAVGTAVGQNPVSWAIPCHRVTRTDGRIGGYHWGEAVKRALLAREGASIAPRAIAAL</sequence>
<feature type="domain" description="Methylated-DNA-[protein]-cysteine S-methyltransferase DNA binding" evidence="9">
    <location>
        <begin position="108"/>
        <end position="188"/>
    </location>
</feature>
<comment type="caution">
    <text evidence="10">The sequence shown here is derived from an EMBL/GenBank/DDBJ whole genome shotgun (WGS) entry which is preliminary data.</text>
</comment>
<reference evidence="10 11" key="1">
    <citation type="submission" date="2018-08" db="EMBL/GenBank/DDBJ databases">
        <title>Genomic Encyclopedia of Archaeal and Bacterial Type Strains, Phase II (KMG-II): from individual species to whole genera.</title>
        <authorList>
            <person name="Goeker M."/>
        </authorList>
    </citation>
    <scope>NUCLEOTIDE SEQUENCE [LARGE SCALE GENOMIC DNA]</scope>
    <source>
        <strain evidence="10 11">DSM 17099</strain>
    </source>
</reference>
<evidence type="ECO:0000256" key="4">
    <source>
        <dbReference type="ARBA" id="ARBA00022603"/>
    </source>
</evidence>
<dbReference type="AlphaFoldDB" id="A0A369TXN5"/>
<name>A0A369TXN5_PARVE</name>
<dbReference type="InterPro" id="IPR036217">
    <property type="entry name" value="MethylDNA_cys_MeTrfase_DNAb"/>
</dbReference>
<comment type="catalytic activity">
    <reaction evidence="1">
        <text>a 4-O-methyl-thymidine in DNA + L-cysteinyl-[protein] = a thymidine in DNA + S-methyl-L-cysteinyl-[protein]</text>
        <dbReference type="Rhea" id="RHEA:53428"/>
        <dbReference type="Rhea" id="RHEA-COMP:10131"/>
        <dbReference type="Rhea" id="RHEA-COMP:10132"/>
        <dbReference type="Rhea" id="RHEA-COMP:13555"/>
        <dbReference type="Rhea" id="RHEA-COMP:13556"/>
        <dbReference type="ChEBI" id="CHEBI:29950"/>
        <dbReference type="ChEBI" id="CHEBI:82612"/>
        <dbReference type="ChEBI" id="CHEBI:137386"/>
        <dbReference type="ChEBI" id="CHEBI:137387"/>
        <dbReference type="EC" id="2.1.1.63"/>
    </reaction>
</comment>
<keyword evidence="4 10" id="KW-0489">Methyltransferase</keyword>
<evidence type="ECO:0000313" key="11">
    <source>
        <dbReference type="Proteomes" id="UP000256941"/>
    </source>
</evidence>
<dbReference type="Pfam" id="PF01035">
    <property type="entry name" value="DNA_binding_1"/>
    <property type="match status" value="1"/>
</dbReference>
<gene>
    <name evidence="10" type="ORF">BDD41_0126</name>
</gene>
<accession>A0A369TXN5</accession>
<evidence type="ECO:0000256" key="7">
    <source>
        <dbReference type="ARBA" id="ARBA00023204"/>
    </source>
</evidence>
<dbReference type="EC" id="2.1.1.63" evidence="3"/>
<dbReference type="SUPFAM" id="SSF46767">
    <property type="entry name" value="Methylated DNA-protein cysteine methyltransferase, C-terminal domain"/>
    <property type="match status" value="1"/>
</dbReference>
<dbReference type="InterPro" id="IPR036388">
    <property type="entry name" value="WH-like_DNA-bd_sf"/>
</dbReference>
<comment type="catalytic activity">
    <reaction evidence="8">
        <text>a 6-O-methyl-2'-deoxyguanosine in DNA + L-cysteinyl-[protein] = S-methyl-L-cysteinyl-[protein] + a 2'-deoxyguanosine in DNA</text>
        <dbReference type="Rhea" id="RHEA:24000"/>
        <dbReference type="Rhea" id="RHEA-COMP:10131"/>
        <dbReference type="Rhea" id="RHEA-COMP:10132"/>
        <dbReference type="Rhea" id="RHEA-COMP:11367"/>
        <dbReference type="Rhea" id="RHEA-COMP:11368"/>
        <dbReference type="ChEBI" id="CHEBI:29950"/>
        <dbReference type="ChEBI" id="CHEBI:82612"/>
        <dbReference type="ChEBI" id="CHEBI:85445"/>
        <dbReference type="ChEBI" id="CHEBI:85448"/>
        <dbReference type="EC" id="2.1.1.63"/>
    </reaction>
</comment>
<dbReference type="PANTHER" id="PTHR10815:SF13">
    <property type="entry name" value="METHYLATED-DNA--PROTEIN-CYSTEINE METHYLTRANSFERASE"/>
    <property type="match status" value="1"/>
</dbReference>
<organism evidence="10 11">
    <name type="scientific">Paracoccus versutus</name>
    <name type="common">Thiobacillus versutus</name>
    <dbReference type="NCBI Taxonomy" id="34007"/>
    <lineage>
        <taxon>Bacteria</taxon>
        <taxon>Pseudomonadati</taxon>
        <taxon>Pseudomonadota</taxon>
        <taxon>Alphaproteobacteria</taxon>
        <taxon>Rhodobacterales</taxon>
        <taxon>Paracoccaceae</taxon>
        <taxon>Paracoccus</taxon>
    </lineage>
</organism>
<accession>A0A3D9XMI3</accession>
<evidence type="ECO:0000256" key="2">
    <source>
        <dbReference type="ARBA" id="ARBA00008711"/>
    </source>
</evidence>